<dbReference type="AlphaFoldDB" id="A0A4Q9FK07"/>
<evidence type="ECO:0000259" key="1">
    <source>
        <dbReference type="Pfam" id="PF00561"/>
    </source>
</evidence>
<dbReference type="EMBL" id="SIRS01000006">
    <property type="protein sequence ID" value="TBN13873.1"/>
    <property type="molecule type" value="Genomic_DNA"/>
</dbReference>
<keyword evidence="3" id="KW-1185">Reference proteome</keyword>
<dbReference type="Pfam" id="PF00561">
    <property type="entry name" value="Abhydrolase_1"/>
    <property type="match status" value="1"/>
</dbReference>
<dbReference type="GO" id="GO:0016787">
    <property type="term" value="F:hydrolase activity"/>
    <property type="evidence" value="ECO:0007669"/>
    <property type="project" value="UniProtKB-KW"/>
</dbReference>
<dbReference type="PANTHER" id="PTHR43689:SF8">
    <property type="entry name" value="ALPHA_BETA-HYDROLASES SUPERFAMILY PROTEIN"/>
    <property type="match status" value="1"/>
</dbReference>
<name>A0A4Q9FK07_9FLAO</name>
<evidence type="ECO:0000313" key="2">
    <source>
        <dbReference type="EMBL" id="TBN13873.1"/>
    </source>
</evidence>
<reference evidence="2 3" key="1">
    <citation type="journal article" date="2015" name="Int. J. Syst. Evol. Microbiol.">
        <title>Hyunsoonleella pacifica sp. nov., isolated from seawater of South Pacific Gyre.</title>
        <authorList>
            <person name="Gao X."/>
            <person name="Zhang Z."/>
            <person name="Dai X."/>
            <person name="Zhang X.H."/>
        </authorList>
    </citation>
    <scope>NUCLEOTIDE SEQUENCE [LARGE SCALE GENOMIC DNA]</scope>
    <source>
        <strain evidence="2 3">SW033</strain>
    </source>
</reference>
<feature type="domain" description="AB hydrolase-1" evidence="1">
    <location>
        <begin position="70"/>
        <end position="187"/>
    </location>
</feature>
<dbReference type="OrthoDB" id="9785847at2"/>
<sequence>MNVKKIFKVLQKISSRLTATIAFNFLSKPKNKKIRAFEKSILEIATENIIRFKKFNIRTYKWGDGDKKALLIHGWGGRASNFGAIIPELTKIGYKVTSFDGPCHGASTKRKTSFFEMSDLVKLFLKKEKYDLIITHSMGTVLTFTAMSSIKYKVNQMIILTSPSKFLEFIDLAITQFGLTPKTTKLLINKIRKTTTEYDPITLDAESILKDIEMKNVTFIHDKFDKIIPIEKTKNVSSFIKNSKLIEIEGTGHFKILWSKKVIKIIEQLILSHNTKEYRIS</sequence>
<organism evidence="2 3">
    <name type="scientific">Hyunsoonleella pacifica</name>
    <dbReference type="NCBI Taxonomy" id="1080224"/>
    <lineage>
        <taxon>Bacteria</taxon>
        <taxon>Pseudomonadati</taxon>
        <taxon>Bacteroidota</taxon>
        <taxon>Flavobacteriia</taxon>
        <taxon>Flavobacteriales</taxon>
        <taxon>Flavobacteriaceae</taxon>
    </lineage>
</organism>
<protein>
    <submittedName>
        <fullName evidence="2">Alpha/beta hydrolase</fullName>
    </submittedName>
</protein>
<comment type="caution">
    <text evidence="2">The sequence shown here is derived from an EMBL/GenBank/DDBJ whole genome shotgun (WGS) entry which is preliminary data.</text>
</comment>
<dbReference type="SUPFAM" id="SSF53474">
    <property type="entry name" value="alpha/beta-Hydrolases"/>
    <property type="match status" value="1"/>
</dbReference>
<keyword evidence="2" id="KW-0378">Hydrolase</keyword>
<dbReference type="Proteomes" id="UP000292372">
    <property type="component" value="Unassembled WGS sequence"/>
</dbReference>
<dbReference type="PANTHER" id="PTHR43689">
    <property type="entry name" value="HYDROLASE"/>
    <property type="match status" value="1"/>
</dbReference>
<dbReference type="Gene3D" id="3.40.50.1820">
    <property type="entry name" value="alpha/beta hydrolase"/>
    <property type="match status" value="1"/>
</dbReference>
<evidence type="ECO:0000313" key="3">
    <source>
        <dbReference type="Proteomes" id="UP000292372"/>
    </source>
</evidence>
<proteinExistence type="predicted"/>
<accession>A0A4Q9FK07</accession>
<dbReference type="InterPro" id="IPR029058">
    <property type="entry name" value="AB_hydrolase_fold"/>
</dbReference>
<dbReference type="InterPro" id="IPR000073">
    <property type="entry name" value="AB_hydrolase_1"/>
</dbReference>
<gene>
    <name evidence="2" type="ORF">EYD46_15375</name>
</gene>
<dbReference type="RefSeq" id="WP_130938057.1">
    <property type="nucleotide sequence ID" value="NZ_BMEE01000005.1"/>
</dbReference>